<dbReference type="Proteomes" id="UP000572268">
    <property type="component" value="Unassembled WGS sequence"/>
</dbReference>
<evidence type="ECO:0000256" key="2">
    <source>
        <dbReference type="SAM" id="Phobius"/>
    </source>
</evidence>
<feature type="region of interest" description="Disordered" evidence="1">
    <location>
        <begin position="123"/>
        <end position="143"/>
    </location>
</feature>
<organism evidence="3 4">
    <name type="scientific">Perkinsus olseni</name>
    <name type="common">Perkinsus atlanticus</name>
    <dbReference type="NCBI Taxonomy" id="32597"/>
    <lineage>
        <taxon>Eukaryota</taxon>
        <taxon>Sar</taxon>
        <taxon>Alveolata</taxon>
        <taxon>Perkinsozoa</taxon>
        <taxon>Perkinsea</taxon>
        <taxon>Perkinsida</taxon>
        <taxon>Perkinsidae</taxon>
        <taxon>Perkinsus</taxon>
    </lineage>
</organism>
<dbReference type="EMBL" id="JABANN010000170">
    <property type="protein sequence ID" value="KAF4667976.1"/>
    <property type="molecule type" value="Genomic_DNA"/>
</dbReference>
<feature type="transmembrane region" description="Helical" evidence="2">
    <location>
        <begin position="375"/>
        <end position="397"/>
    </location>
</feature>
<evidence type="ECO:0000313" key="3">
    <source>
        <dbReference type="EMBL" id="KAF4667976.1"/>
    </source>
</evidence>
<keyword evidence="2" id="KW-1133">Transmembrane helix</keyword>
<accession>A0A7J6M991</accession>
<protein>
    <submittedName>
        <fullName evidence="3">Uncharacterized protein</fullName>
    </submittedName>
</protein>
<sequence>MHRVPIPPPPPPYCLTSGSRHHLPVAAAPPPLCDQQPSVSMLASSRDFSHRVKLTERMRNQVLLNLDAHDRALWRQAEGPVSKKGINHGTEGCYFRECSPPPYSPYPRRGGCYKVVRRPDAVEVNRGRSPGGPGSSGSPQGRDEISMIPFGVLACLELDTMEEPPLPSCRGQKAGGRGRGCTGSSARGVYPSLKPLLHNLAVQAVLCSFTLGVLATQQDLLPSSLVRPGYPLVLLLCLSLPTFTMEDVRVGVITVILAHLLQRVSALLDTARLGIFAFSFIKAGLAEESVKCLSVTSVSRSSQSLRRLGVWSALAFAVWENITRVDTLLTDSPWVAFGALTFPPLVHLFCTAIAVDPDSDFRRWSLPVAALCHGIYDLAALTYVPLCPVVLLCIILLSEASHAGRQVAEKTAEAEQQPSPLPV</sequence>
<comment type="caution">
    <text evidence="3">The sequence shown here is derived from an EMBL/GenBank/DDBJ whole genome shotgun (WGS) entry which is preliminary data.</text>
</comment>
<keyword evidence="2" id="KW-0812">Transmembrane</keyword>
<proteinExistence type="predicted"/>
<reference evidence="3 4" key="1">
    <citation type="submission" date="2020-04" db="EMBL/GenBank/DDBJ databases">
        <title>Perkinsus olseni comparative genomics.</title>
        <authorList>
            <person name="Bogema D.R."/>
        </authorList>
    </citation>
    <scope>NUCLEOTIDE SEQUENCE [LARGE SCALE GENOMIC DNA]</scope>
    <source>
        <strain evidence="3">ATCC PRA-31</strain>
    </source>
</reference>
<evidence type="ECO:0000256" key="1">
    <source>
        <dbReference type="SAM" id="MobiDB-lite"/>
    </source>
</evidence>
<gene>
    <name evidence="3" type="ORF">FOL46_002252</name>
</gene>
<dbReference type="AlphaFoldDB" id="A0A7J6M991"/>
<keyword evidence="2" id="KW-0472">Membrane</keyword>
<feature type="transmembrane region" description="Helical" evidence="2">
    <location>
        <begin position="334"/>
        <end position="355"/>
    </location>
</feature>
<name>A0A7J6M991_PEROL</name>
<evidence type="ECO:0000313" key="4">
    <source>
        <dbReference type="Proteomes" id="UP000572268"/>
    </source>
</evidence>